<comment type="subunit">
    <text evidence="2 5">Part of the 50S ribosomal subunit.</text>
</comment>
<dbReference type="Proteomes" id="UP000627166">
    <property type="component" value="Unassembled WGS sequence"/>
</dbReference>
<dbReference type="NCBIfam" id="TIGR01308">
    <property type="entry name" value="rpmD_bact"/>
    <property type="match status" value="1"/>
</dbReference>
<dbReference type="InterPro" id="IPR036919">
    <property type="entry name" value="Ribo_uL30_ferredoxin-like_sf"/>
</dbReference>
<dbReference type="RefSeq" id="WP_039630685.1">
    <property type="nucleotide sequence ID" value="NZ_JACSQB010000007.1"/>
</dbReference>
<evidence type="ECO:0000256" key="2">
    <source>
        <dbReference type="ARBA" id="ARBA00011838"/>
    </source>
</evidence>
<dbReference type="InterPro" id="IPR016082">
    <property type="entry name" value="Ribosomal_uL30_ferredoxin-like"/>
</dbReference>
<evidence type="ECO:0000313" key="8">
    <source>
        <dbReference type="Proteomes" id="UP000627166"/>
    </source>
</evidence>
<evidence type="ECO:0000256" key="3">
    <source>
        <dbReference type="ARBA" id="ARBA00022980"/>
    </source>
</evidence>
<dbReference type="PIRSF" id="PIRSF002211">
    <property type="entry name" value="Ribosomal_L30_bac-type"/>
    <property type="match status" value="1"/>
</dbReference>
<feature type="domain" description="Large ribosomal subunit protein uL30-like ferredoxin-like fold" evidence="6">
    <location>
        <begin position="4"/>
        <end position="53"/>
    </location>
</feature>
<evidence type="ECO:0000256" key="5">
    <source>
        <dbReference type="HAMAP-Rule" id="MF_01371"/>
    </source>
</evidence>
<dbReference type="HAMAP" id="MF_01371_B">
    <property type="entry name" value="Ribosomal_uL30_B"/>
    <property type="match status" value="1"/>
</dbReference>
<gene>
    <name evidence="5 7" type="primary">rpmD</name>
    <name evidence="7" type="ORF">H9637_00925</name>
</gene>
<comment type="similarity">
    <text evidence="1 5">Belongs to the universal ribosomal protein uL30 family.</text>
</comment>
<keyword evidence="4 5" id="KW-0687">Ribonucleoprotein</keyword>
<dbReference type="GO" id="GO:0005840">
    <property type="term" value="C:ribosome"/>
    <property type="evidence" value="ECO:0007669"/>
    <property type="project" value="UniProtKB-KW"/>
</dbReference>
<evidence type="ECO:0000259" key="6">
    <source>
        <dbReference type="Pfam" id="PF00327"/>
    </source>
</evidence>
<dbReference type="SUPFAM" id="SSF55129">
    <property type="entry name" value="Ribosomal protein L30p/L7e"/>
    <property type="match status" value="1"/>
</dbReference>
<dbReference type="InterPro" id="IPR005996">
    <property type="entry name" value="Ribosomal_uL30_bac-type"/>
</dbReference>
<keyword evidence="8" id="KW-1185">Reference proteome</keyword>
<protein>
    <recommendedName>
        <fullName evidence="5">Large ribosomal subunit protein uL30</fullName>
    </recommendedName>
</protein>
<dbReference type="EMBL" id="JACSQB010000007">
    <property type="protein sequence ID" value="MBD8045618.1"/>
    <property type="molecule type" value="Genomic_DNA"/>
</dbReference>
<dbReference type="CDD" id="cd01658">
    <property type="entry name" value="Ribosomal_L30"/>
    <property type="match status" value="1"/>
</dbReference>
<evidence type="ECO:0000313" key="7">
    <source>
        <dbReference type="EMBL" id="MBD8045618.1"/>
    </source>
</evidence>
<comment type="caution">
    <text evidence="7">The sequence shown here is derived from an EMBL/GenBank/DDBJ whole genome shotgun (WGS) entry which is preliminary data.</text>
</comment>
<dbReference type="Pfam" id="PF00327">
    <property type="entry name" value="Ribosomal_L30"/>
    <property type="match status" value="1"/>
</dbReference>
<keyword evidence="3 5" id="KW-0689">Ribosomal protein</keyword>
<sequence length="59" mass="6599">MAKLKITLTKSLIGRKKDHIATVNALGLKKIGKTVEHEETPQIRGMVNKVNYLLKVEEA</sequence>
<reference evidence="7 8" key="1">
    <citation type="submission" date="2020-08" db="EMBL/GenBank/DDBJ databases">
        <title>A Genomic Blueprint of the Chicken Gut Microbiome.</title>
        <authorList>
            <person name="Gilroy R."/>
            <person name="Ravi A."/>
            <person name="Getino M."/>
            <person name="Pursley I."/>
            <person name="Horton D.L."/>
            <person name="Alikhan N.-F."/>
            <person name="Baker D."/>
            <person name="Gharbi K."/>
            <person name="Hall N."/>
            <person name="Watson M."/>
            <person name="Adriaenssens E.M."/>
            <person name="Foster-Nyarko E."/>
            <person name="Jarju S."/>
            <person name="Secka A."/>
            <person name="Antonio M."/>
            <person name="Oren A."/>
            <person name="Chaudhuri R."/>
            <person name="La Ragione R.M."/>
            <person name="Hildebrand F."/>
            <person name="Pallen M.J."/>
        </authorList>
    </citation>
    <scope>NUCLEOTIDE SEQUENCE [LARGE SCALE GENOMIC DNA]</scope>
    <source>
        <strain evidence="7 8">N37</strain>
    </source>
</reference>
<name>A0ABR8YN13_9CLOT</name>
<dbReference type="Gene3D" id="3.30.1390.20">
    <property type="entry name" value="Ribosomal protein L30, ferredoxin-like fold domain"/>
    <property type="match status" value="1"/>
</dbReference>
<organism evidence="7 8">
    <name type="scientific">Clostridium faecium</name>
    <dbReference type="NCBI Taxonomy" id="2762223"/>
    <lineage>
        <taxon>Bacteria</taxon>
        <taxon>Bacillati</taxon>
        <taxon>Bacillota</taxon>
        <taxon>Clostridia</taxon>
        <taxon>Eubacteriales</taxon>
        <taxon>Clostridiaceae</taxon>
        <taxon>Clostridium</taxon>
    </lineage>
</organism>
<dbReference type="PANTHER" id="PTHR15892:SF2">
    <property type="entry name" value="LARGE RIBOSOMAL SUBUNIT PROTEIN UL30M"/>
    <property type="match status" value="1"/>
</dbReference>
<evidence type="ECO:0000256" key="4">
    <source>
        <dbReference type="ARBA" id="ARBA00023274"/>
    </source>
</evidence>
<dbReference type="PANTHER" id="PTHR15892">
    <property type="entry name" value="MITOCHONDRIAL RIBOSOMAL PROTEIN L30"/>
    <property type="match status" value="1"/>
</dbReference>
<evidence type="ECO:0000256" key="1">
    <source>
        <dbReference type="ARBA" id="ARBA00007594"/>
    </source>
</evidence>
<accession>A0ABR8YN13</accession>
<proteinExistence type="inferred from homology"/>